<name>A0ABN8I7M2_9NEOP</name>
<organism evidence="2 3">
    <name type="scientific">Iphiclides podalirius</name>
    <name type="common">scarce swallowtail</name>
    <dbReference type="NCBI Taxonomy" id="110791"/>
    <lineage>
        <taxon>Eukaryota</taxon>
        <taxon>Metazoa</taxon>
        <taxon>Ecdysozoa</taxon>
        <taxon>Arthropoda</taxon>
        <taxon>Hexapoda</taxon>
        <taxon>Insecta</taxon>
        <taxon>Pterygota</taxon>
        <taxon>Neoptera</taxon>
        <taxon>Endopterygota</taxon>
        <taxon>Lepidoptera</taxon>
        <taxon>Glossata</taxon>
        <taxon>Ditrysia</taxon>
        <taxon>Papilionoidea</taxon>
        <taxon>Papilionidae</taxon>
        <taxon>Papilioninae</taxon>
        <taxon>Iphiclides</taxon>
    </lineage>
</organism>
<proteinExistence type="predicted"/>
<feature type="non-terminal residue" evidence="2">
    <location>
        <position position="1"/>
    </location>
</feature>
<sequence>MHWQKNFLGSQMRASIRLGVDSLPEPTAAQTERRTALTLPRQRQSQTQRHSHFLPSLI</sequence>
<accession>A0ABN8I7M2</accession>
<keyword evidence="3" id="KW-1185">Reference proteome</keyword>
<evidence type="ECO:0000313" key="2">
    <source>
        <dbReference type="EMBL" id="CAH2048504.1"/>
    </source>
</evidence>
<feature type="region of interest" description="Disordered" evidence="1">
    <location>
        <begin position="21"/>
        <end position="58"/>
    </location>
</feature>
<dbReference type="EMBL" id="OW152830">
    <property type="protein sequence ID" value="CAH2048504.1"/>
    <property type="molecule type" value="Genomic_DNA"/>
</dbReference>
<protein>
    <submittedName>
        <fullName evidence="2">Uncharacterized protein</fullName>
    </submittedName>
</protein>
<reference evidence="2" key="1">
    <citation type="submission" date="2022-03" db="EMBL/GenBank/DDBJ databases">
        <authorList>
            <person name="Martin H S."/>
        </authorList>
    </citation>
    <scope>NUCLEOTIDE SEQUENCE</scope>
</reference>
<gene>
    <name evidence="2" type="ORF">IPOD504_LOCUS6121</name>
</gene>
<evidence type="ECO:0000256" key="1">
    <source>
        <dbReference type="SAM" id="MobiDB-lite"/>
    </source>
</evidence>
<dbReference type="Proteomes" id="UP000837857">
    <property type="component" value="Chromosome 18"/>
</dbReference>
<evidence type="ECO:0000313" key="3">
    <source>
        <dbReference type="Proteomes" id="UP000837857"/>
    </source>
</evidence>